<evidence type="ECO:0000259" key="6">
    <source>
        <dbReference type="Pfam" id="PF05922"/>
    </source>
</evidence>
<dbReference type="InterPro" id="IPR045051">
    <property type="entry name" value="SBT"/>
</dbReference>
<evidence type="ECO:0000256" key="2">
    <source>
        <dbReference type="ARBA" id="ARBA00011073"/>
    </source>
</evidence>
<evidence type="ECO:0000256" key="4">
    <source>
        <dbReference type="SAM" id="MobiDB-lite"/>
    </source>
</evidence>
<organism evidence="7 8">
    <name type="scientific">Morus notabilis</name>
    <dbReference type="NCBI Taxonomy" id="981085"/>
    <lineage>
        <taxon>Eukaryota</taxon>
        <taxon>Viridiplantae</taxon>
        <taxon>Streptophyta</taxon>
        <taxon>Embryophyta</taxon>
        <taxon>Tracheophyta</taxon>
        <taxon>Spermatophyta</taxon>
        <taxon>Magnoliopsida</taxon>
        <taxon>eudicotyledons</taxon>
        <taxon>Gunneridae</taxon>
        <taxon>Pentapetalae</taxon>
        <taxon>rosids</taxon>
        <taxon>fabids</taxon>
        <taxon>Rosales</taxon>
        <taxon>Moraceae</taxon>
        <taxon>Moreae</taxon>
        <taxon>Morus</taxon>
    </lineage>
</organism>
<evidence type="ECO:0000313" key="8">
    <source>
        <dbReference type="Proteomes" id="UP000030645"/>
    </source>
</evidence>
<feature type="compositionally biased region" description="Basic and acidic residues" evidence="4">
    <location>
        <begin position="133"/>
        <end position="149"/>
    </location>
</feature>
<dbReference type="InterPro" id="IPR037045">
    <property type="entry name" value="S8pro/Inhibitor_I9_sf"/>
</dbReference>
<dbReference type="Pfam" id="PF00082">
    <property type="entry name" value="Peptidase_S8"/>
    <property type="match status" value="1"/>
</dbReference>
<dbReference type="InterPro" id="IPR000209">
    <property type="entry name" value="Peptidase_S8/S53_dom"/>
</dbReference>
<dbReference type="STRING" id="981085.W9RRC5"/>
<comment type="similarity">
    <text evidence="2">Belongs to the peptidase S8 family.</text>
</comment>
<evidence type="ECO:0000256" key="1">
    <source>
        <dbReference type="ARBA" id="ARBA00004613"/>
    </source>
</evidence>
<dbReference type="InterPro" id="IPR036852">
    <property type="entry name" value="Peptidase_S8/S53_dom_sf"/>
</dbReference>
<comment type="subcellular location">
    <subcellularLocation>
        <location evidence="1">Secreted</location>
    </subcellularLocation>
</comment>
<proteinExistence type="inferred from homology"/>
<gene>
    <name evidence="7" type="ORF">L484_010265</name>
</gene>
<feature type="domain" description="Peptidase S8/S53" evidence="5">
    <location>
        <begin position="70"/>
        <end position="190"/>
    </location>
</feature>
<protein>
    <submittedName>
        <fullName evidence="7">Subtilisin-like protease</fullName>
    </submittedName>
</protein>
<dbReference type="EMBL" id="KE345511">
    <property type="protein sequence ID" value="EXC04837.1"/>
    <property type="molecule type" value="Genomic_DNA"/>
</dbReference>
<dbReference type="InterPro" id="IPR010259">
    <property type="entry name" value="S8pro/Inhibitor_I9"/>
</dbReference>
<evidence type="ECO:0000259" key="5">
    <source>
        <dbReference type="Pfam" id="PF00082"/>
    </source>
</evidence>
<dbReference type="AlphaFoldDB" id="W9RRC5"/>
<reference evidence="8" key="1">
    <citation type="submission" date="2013-01" db="EMBL/GenBank/DDBJ databases">
        <title>Draft Genome Sequence of a Mulberry Tree, Morus notabilis C.K. Schneid.</title>
        <authorList>
            <person name="He N."/>
            <person name="Zhao S."/>
        </authorList>
    </citation>
    <scope>NUCLEOTIDE SEQUENCE</scope>
</reference>
<feature type="region of interest" description="Disordered" evidence="4">
    <location>
        <begin position="133"/>
        <end position="155"/>
    </location>
</feature>
<dbReference type="Proteomes" id="UP000030645">
    <property type="component" value="Unassembled WGS sequence"/>
</dbReference>
<accession>W9RRC5</accession>
<dbReference type="GO" id="GO:0005576">
    <property type="term" value="C:extracellular region"/>
    <property type="evidence" value="ECO:0007669"/>
    <property type="project" value="UniProtKB-SubCell"/>
</dbReference>
<dbReference type="PANTHER" id="PTHR10795">
    <property type="entry name" value="PROPROTEIN CONVERTASE SUBTILISIN/KEXIN"/>
    <property type="match status" value="1"/>
</dbReference>
<dbReference type="GO" id="GO:0006508">
    <property type="term" value="P:proteolysis"/>
    <property type="evidence" value="ECO:0007669"/>
    <property type="project" value="UniProtKB-KW"/>
</dbReference>
<keyword evidence="7" id="KW-0378">Hydrolase</keyword>
<dbReference type="GO" id="GO:0004252">
    <property type="term" value="F:serine-type endopeptidase activity"/>
    <property type="evidence" value="ECO:0007669"/>
    <property type="project" value="InterPro"/>
</dbReference>
<keyword evidence="8" id="KW-1185">Reference proteome</keyword>
<dbReference type="Gene3D" id="3.30.70.80">
    <property type="entry name" value="Peptidase S8 propeptide/proteinase inhibitor I9"/>
    <property type="match status" value="1"/>
</dbReference>
<dbReference type="SUPFAM" id="SSF52743">
    <property type="entry name" value="Subtilisin-like"/>
    <property type="match status" value="1"/>
</dbReference>
<dbReference type="Pfam" id="PF05922">
    <property type="entry name" value="Inhibitor_I9"/>
    <property type="match status" value="1"/>
</dbReference>
<dbReference type="eggNOG" id="ENOG502QUSV">
    <property type="taxonomic scope" value="Eukaryota"/>
</dbReference>
<feature type="domain" description="Inhibitor I9" evidence="6">
    <location>
        <begin position="1"/>
        <end position="42"/>
    </location>
</feature>
<name>W9RRC5_9ROSA</name>
<evidence type="ECO:0000313" key="7">
    <source>
        <dbReference type="EMBL" id="EXC04837.1"/>
    </source>
</evidence>
<keyword evidence="3" id="KW-0732">Signal</keyword>
<evidence type="ECO:0000256" key="3">
    <source>
        <dbReference type="ARBA" id="ARBA00022729"/>
    </source>
</evidence>
<keyword evidence="7" id="KW-0645">Protease</keyword>
<sequence>MLYTFNNVIHGFSASITEKEADLLKYQPGVLSVIPETIYEPHTTRTPDFLGLTGKNAALFPAPDKVGDVVIGGFDSGVWPELESYNDAGLGPLPSRWKGVCEVGTDFSSASCNKKLIGARFYVKGYEKKMGHPVDKTVESRSPRDDTGHGTHTSSIAAGSAVKNASLLGYASGTARGMATAARVAVYKVCWIG</sequence>
<dbReference type="Gene3D" id="3.40.50.200">
    <property type="entry name" value="Peptidase S8/S53 domain"/>
    <property type="match status" value="1"/>
</dbReference>